<reference evidence="2 3" key="1">
    <citation type="journal article" date="2019" name="Int. J. Syst. Evol. Microbiol.">
        <title>The Global Catalogue of Microorganisms (GCM) 10K type strain sequencing project: providing services to taxonomists for standard genome sequencing and annotation.</title>
        <authorList>
            <consortium name="The Broad Institute Genomics Platform"/>
            <consortium name="The Broad Institute Genome Sequencing Center for Infectious Disease"/>
            <person name="Wu L."/>
            <person name="Ma J."/>
        </authorList>
    </citation>
    <scope>NUCLEOTIDE SEQUENCE [LARGE SCALE GENOMIC DNA]</scope>
    <source>
        <strain evidence="2 3">JCM 15933</strain>
    </source>
</reference>
<name>A0ABN2CR92_9ACTN</name>
<proteinExistence type="predicted"/>
<dbReference type="InterPro" id="IPR027623">
    <property type="entry name" value="AmmeMemoSam_A"/>
</dbReference>
<accession>A0ABN2CR92</accession>
<evidence type="ECO:0000313" key="2">
    <source>
        <dbReference type="EMBL" id="GAA1561940.1"/>
    </source>
</evidence>
<dbReference type="NCBIfam" id="TIGR04335">
    <property type="entry name" value="AmmeMemoSam_A"/>
    <property type="match status" value="1"/>
</dbReference>
<protein>
    <recommendedName>
        <fullName evidence="1">AMMECR1 domain-containing protein</fullName>
    </recommendedName>
</protein>
<dbReference type="Proteomes" id="UP001501470">
    <property type="component" value="Unassembled WGS sequence"/>
</dbReference>
<comment type="caution">
    <text evidence="2">The sequence shown here is derived from an EMBL/GenBank/DDBJ whole genome shotgun (WGS) entry which is preliminary data.</text>
</comment>
<organism evidence="2 3">
    <name type="scientific">Dactylosporangium maewongense</name>
    <dbReference type="NCBI Taxonomy" id="634393"/>
    <lineage>
        <taxon>Bacteria</taxon>
        <taxon>Bacillati</taxon>
        <taxon>Actinomycetota</taxon>
        <taxon>Actinomycetes</taxon>
        <taxon>Micromonosporales</taxon>
        <taxon>Micromonosporaceae</taxon>
        <taxon>Dactylosporangium</taxon>
    </lineage>
</organism>
<evidence type="ECO:0000259" key="1">
    <source>
        <dbReference type="PROSITE" id="PS51112"/>
    </source>
</evidence>
<dbReference type="Gene3D" id="3.30.700.20">
    <property type="entry name" value="Hypothetical protein ph0010, domain 1"/>
    <property type="match status" value="1"/>
</dbReference>
<dbReference type="Pfam" id="PF01871">
    <property type="entry name" value="AMMECR1"/>
    <property type="match status" value="1"/>
</dbReference>
<dbReference type="InterPro" id="IPR002733">
    <property type="entry name" value="AMMECR1_domain"/>
</dbReference>
<dbReference type="EMBL" id="BAAAQD010000031">
    <property type="protein sequence ID" value="GAA1561940.1"/>
    <property type="molecule type" value="Genomic_DNA"/>
</dbReference>
<dbReference type="SUPFAM" id="SSF143447">
    <property type="entry name" value="AMMECR1-like"/>
    <property type="match status" value="1"/>
</dbReference>
<dbReference type="PROSITE" id="PS51112">
    <property type="entry name" value="AMMECR1"/>
    <property type="match status" value="1"/>
</dbReference>
<dbReference type="InterPro" id="IPR023473">
    <property type="entry name" value="AMMECR1"/>
</dbReference>
<dbReference type="InterPro" id="IPR027485">
    <property type="entry name" value="AMMECR1_N"/>
</dbReference>
<dbReference type="PANTHER" id="PTHR13016:SF0">
    <property type="entry name" value="AMME SYNDROME CANDIDATE GENE 1 PROTEIN"/>
    <property type="match status" value="1"/>
</dbReference>
<dbReference type="InterPro" id="IPR036071">
    <property type="entry name" value="AMMECR1_dom_sf"/>
</dbReference>
<sequence>MTAPSGPLSPKDGRLLAGLAAAAVRARLTGERLMFRIPSTGALHDPGASFVTLERAGALRGCVGSLEPARPLHHDVVDNAVRSMRDPRVPPVTAADWPELDIKVSVLTEPADLPAAGSREALLAVLEPGVHGLILTDGARRATFLPAVWANLPTAAQFLDALLRKGGWASWPPGLRALAYTSAEFEDRSPRPPLNGAATAT</sequence>
<keyword evidence="3" id="KW-1185">Reference proteome</keyword>
<dbReference type="Gene3D" id="3.30.1490.150">
    <property type="entry name" value="Hypothetical protein ph0010, domain 2"/>
    <property type="match status" value="1"/>
</dbReference>
<evidence type="ECO:0000313" key="3">
    <source>
        <dbReference type="Proteomes" id="UP001501470"/>
    </source>
</evidence>
<feature type="domain" description="AMMECR1" evidence="1">
    <location>
        <begin position="11"/>
        <end position="196"/>
    </location>
</feature>
<dbReference type="PANTHER" id="PTHR13016">
    <property type="entry name" value="AMMECR1 HOMOLOG"/>
    <property type="match status" value="1"/>
</dbReference>
<gene>
    <name evidence="2" type="ORF">GCM10009827_099180</name>
</gene>
<dbReference type="RefSeq" id="WP_344512137.1">
    <property type="nucleotide sequence ID" value="NZ_BAAAQD010000031.1"/>
</dbReference>